<evidence type="ECO:0000313" key="1">
    <source>
        <dbReference type="EMBL" id="KAI4580756.1"/>
    </source>
</evidence>
<reference evidence="1" key="1">
    <citation type="submission" date="2022-03" db="EMBL/GenBank/DDBJ databases">
        <title>Genomic analyses of argali, domestic sheep and their hybrids provide insights into chromosomal evolution, heterosis and genetic basis of agronomic traits.</title>
        <authorList>
            <person name="Li M."/>
        </authorList>
    </citation>
    <scope>NUCLEOTIDE SEQUENCE</scope>
    <source>
        <strain evidence="1">F1 hybrid</strain>
    </source>
</reference>
<dbReference type="Proteomes" id="UP001057279">
    <property type="component" value="Linkage Group LG11"/>
</dbReference>
<dbReference type="EMBL" id="CM043036">
    <property type="protein sequence ID" value="KAI4580756.1"/>
    <property type="molecule type" value="Genomic_DNA"/>
</dbReference>
<gene>
    <name evidence="1" type="ORF">MJG53_010298</name>
</gene>
<accession>A0ACB9UT45</accession>
<comment type="caution">
    <text evidence="1">The sequence shown here is derived from an EMBL/GenBank/DDBJ whole genome shotgun (WGS) entry which is preliminary data.</text>
</comment>
<name>A0ACB9UT45_9CETA</name>
<proteinExistence type="predicted"/>
<keyword evidence="2" id="KW-1185">Reference proteome</keyword>
<sequence>MLYKKRSRHDGKPELHEEDEPPVAATGESPCTAVKTQCSQKTHYIMIIYVQPPLLNKTVSTLKRVGLRPPPGARRLSVRKFSRTKDRGTGSGRIASGLVTRKLSPETIANAKADELRSPWEELRSVQRISTAETNFVGSHHYSSGNQEPSRALSSEHAQSVSARQRRGEPA</sequence>
<evidence type="ECO:0000313" key="2">
    <source>
        <dbReference type="Proteomes" id="UP001057279"/>
    </source>
</evidence>
<organism evidence="1 2">
    <name type="scientific">Ovis ammon polii x Ovis aries</name>
    <dbReference type="NCBI Taxonomy" id="2918886"/>
    <lineage>
        <taxon>Eukaryota</taxon>
        <taxon>Metazoa</taxon>
        <taxon>Chordata</taxon>
        <taxon>Craniata</taxon>
        <taxon>Vertebrata</taxon>
        <taxon>Euteleostomi</taxon>
        <taxon>Mammalia</taxon>
        <taxon>Eutheria</taxon>
        <taxon>Laurasiatheria</taxon>
        <taxon>Artiodactyla</taxon>
        <taxon>Ruminantia</taxon>
        <taxon>Pecora</taxon>
        <taxon>Bovidae</taxon>
        <taxon>Caprinae</taxon>
        <taxon>Ovis</taxon>
    </lineage>
</organism>
<protein>
    <submittedName>
        <fullName evidence="1">Uncharacterized protein</fullName>
    </submittedName>
</protein>